<keyword evidence="3" id="KW-0456">Lyase</keyword>
<evidence type="ECO:0000313" key="3">
    <source>
        <dbReference type="EMBL" id="SPP27371.1"/>
    </source>
</evidence>
<dbReference type="Proteomes" id="UP000243591">
    <property type="component" value="Chromosome"/>
</dbReference>
<protein>
    <submittedName>
        <fullName evidence="3">Putative Lactoylglutathione lyase (YqjT)</fullName>
    </submittedName>
</protein>
<evidence type="ECO:0000313" key="2">
    <source>
        <dbReference type="EMBL" id="ATF26802.1"/>
    </source>
</evidence>
<dbReference type="EMBL" id="CP023483">
    <property type="protein sequence ID" value="ATF26802.1"/>
    <property type="molecule type" value="Genomic_DNA"/>
</dbReference>
<evidence type="ECO:0000259" key="1">
    <source>
        <dbReference type="PROSITE" id="PS51819"/>
    </source>
</evidence>
<dbReference type="SUPFAM" id="SSF54593">
    <property type="entry name" value="Glyoxalase/Bleomycin resistance protein/Dihydroxybiphenyl dioxygenase"/>
    <property type="match status" value="1"/>
</dbReference>
<reference evidence="2 4" key="1">
    <citation type="submission" date="2017-09" db="EMBL/GenBank/DDBJ databases">
        <title>Complete Genome Sequences of Two Strains of the Meat Spoilage Bacterium Brochothrix thermosphacta Isolated from Ground Chicken.</title>
        <authorList>
            <person name="Paoli G.C."/>
            <person name="Wijey C."/>
            <person name="Chen C.-Y."/>
            <person name="Nguyen L."/>
            <person name="Yan X."/>
            <person name="Irwin P.L."/>
        </authorList>
    </citation>
    <scope>NUCLEOTIDE SEQUENCE [LARGE SCALE GENOMIC DNA]</scope>
    <source>
        <strain evidence="2 4">BI</strain>
    </source>
</reference>
<dbReference type="PANTHER" id="PTHR36113">
    <property type="entry name" value="LYASE, PUTATIVE-RELATED-RELATED"/>
    <property type="match status" value="1"/>
</dbReference>
<dbReference type="InterPro" id="IPR051332">
    <property type="entry name" value="Fosfomycin_Res_Enzymes"/>
</dbReference>
<dbReference type="RefSeq" id="WP_069118994.1">
    <property type="nucleotide sequence ID" value="NZ_CBCPIX010000002.1"/>
</dbReference>
<dbReference type="AlphaFoldDB" id="A0A1D2LA92"/>
<reference evidence="3" key="2">
    <citation type="submission" date="2018-04" db="EMBL/GenBank/DDBJ databases">
        <authorList>
            <person name="Go L.Y."/>
            <person name="Mitchell J.A."/>
        </authorList>
    </citation>
    <scope>NUCLEOTIDE SEQUENCE</scope>
    <source>
        <strain evidence="3">BSAS1 3</strain>
    </source>
</reference>
<dbReference type="GO" id="GO:0016829">
    <property type="term" value="F:lyase activity"/>
    <property type="evidence" value="ECO:0007669"/>
    <property type="project" value="UniProtKB-KW"/>
</dbReference>
<accession>A0A1D2LA92</accession>
<dbReference type="InterPro" id="IPR029068">
    <property type="entry name" value="Glyas_Bleomycin-R_OHBP_Dase"/>
</dbReference>
<dbReference type="PROSITE" id="PS51819">
    <property type="entry name" value="VOC"/>
    <property type="match status" value="1"/>
</dbReference>
<dbReference type="Pfam" id="PF13669">
    <property type="entry name" value="Glyoxalase_4"/>
    <property type="match status" value="1"/>
</dbReference>
<dbReference type="STRING" id="2756.BFR44_05220"/>
<dbReference type="CDD" id="cd07242">
    <property type="entry name" value="VOC_BsYqjT"/>
    <property type="match status" value="1"/>
</dbReference>
<dbReference type="OrthoDB" id="5296884at2"/>
<evidence type="ECO:0000313" key="4">
    <source>
        <dbReference type="Proteomes" id="UP000243591"/>
    </source>
</evidence>
<dbReference type="Proteomes" id="UP000270190">
    <property type="component" value="Unassembled WGS sequence"/>
</dbReference>
<keyword evidence="4" id="KW-1185">Reference proteome</keyword>
<dbReference type="Gene3D" id="3.10.180.10">
    <property type="entry name" value="2,3-Dihydroxybiphenyl 1,2-Dioxygenase, domain 1"/>
    <property type="match status" value="1"/>
</dbReference>
<gene>
    <name evidence="3" type="ORF">BTBSAS_140003</name>
    <name evidence="2" type="ORF">CNY62_10815</name>
</gene>
<dbReference type="InterPro" id="IPR037523">
    <property type="entry name" value="VOC_core"/>
</dbReference>
<name>A0A1D2LA92_BROTH</name>
<dbReference type="PANTHER" id="PTHR36113:SF6">
    <property type="entry name" value="FOSFOMYCIN RESISTANCE PROTEIN FOSX"/>
    <property type="match status" value="1"/>
</dbReference>
<feature type="domain" description="VOC" evidence="1">
    <location>
        <begin position="5"/>
        <end position="131"/>
    </location>
</feature>
<dbReference type="KEGG" id="bths:CNY62_10815"/>
<sequence length="141" mass="16225">MTQGAIHHIEIYVADLAESEKFWGWLLESLGYTPYQKWDKGISWQLKGQYLVFVQAESQFTESGYHRKRIGLNHLAFNVESSANVDDYKVKLEERGSRILYLDKHPYAGGSENYAIYFEDPNGIKVELVATRAKNENEGCD</sequence>
<evidence type="ECO:0000313" key="5">
    <source>
        <dbReference type="Proteomes" id="UP000270190"/>
    </source>
</evidence>
<reference evidence="5" key="3">
    <citation type="submission" date="2018-04" db="EMBL/GenBank/DDBJ databases">
        <authorList>
            <person name="Illikoud N."/>
        </authorList>
    </citation>
    <scope>NUCLEOTIDE SEQUENCE [LARGE SCALE GENOMIC DNA]</scope>
</reference>
<organism evidence="2 4">
    <name type="scientific">Brochothrix thermosphacta</name>
    <name type="common">Microbacterium thermosphactum</name>
    <dbReference type="NCBI Taxonomy" id="2756"/>
    <lineage>
        <taxon>Bacteria</taxon>
        <taxon>Bacillati</taxon>
        <taxon>Bacillota</taxon>
        <taxon>Bacilli</taxon>
        <taxon>Bacillales</taxon>
        <taxon>Listeriaceae</taxon>
        <taxon>Brochothrix</taxon>
    </lineage>
</organism>
<dbReference type="EMBL" id="OUNC01000006">
    <property type="protein sequence ID" value="SPP27371.1"/>
    <property type="molecule type" value="Genomic_DNA"/>
</dbReference>
<proteinExistence type="predicted"/>